<sequence>MERKITTSMSALKWNRPNLEIIDQLLLPHEQVWLPIKNAEEAHKAIKTMQVRGAPAIGVVAGLGLATDLLHKKDAFQNEKDLLEYIAENTAYLRSARPTAVNLFEAMDRMDKHVETEHLRLKESKEASGNTLETIIETIVREAETLLENDVLDNRAIGKYGAEYLVARHGESRFSVLTHCNTGSLATAGYGTALGIIRALWEKTTQMDHVYCTETRPYNQGSRLTAYELHEENIDFSLVCDSAVSWLIKTSNQPAKTINNSLDKFDRSPVKAIIVGADRVTANGDTANKVGTYQLAIVAKNFGVDFIVAVPSTTIDLSLDNGSSIPIEYRSGTEVTNVSGVVLESADQQQRKGNGIIERSTVRVSPFGDFEAYNPSFDVTPCELITAIVTEKGVITKDASTGQFDVKGFLEKHN</sequence>
<dbReference type="NCBIfam" id="TIGR00524">
    <property type="entry name" value="eIF-2B_rel"/>
    <property type="match status" value="1"/>
</dbReference>
<feature type="site" description="Transition state stabilizer" evidence="3">
    <location>
        <position position="180"/>
    </location>
</feature>
<accession>A0A1R1PYF3</accession>
<name>A0A1R1PYF3_ZANCU</name>
<dbReference type="NCBIfam" id="NF004326">
    <property type="entry name" value="PRK05720.1"/>
    <property type="match status" value="1"/>
</dbReference>
<dbReference type="Gene3D" id="1.20.120.420">
    <property type="entry name" value="translation initiation factor eif-2b, domain 1"/>
    <property type="match status" value="1"/>
</dbReference>
<dbReference type="UniPathway" id="UPA00904">
    <property type="reaction ID" value="UER00874"/>
</dbReference>
<comment type="caution">
    <text evidence="4">The sequence shown here is derived from an EMBL/GenBank/DDBJ whole genome shotgun (WGS) entry which is preliminary data.</text>
</comment>
<comment type="pathway">
    <text evidence="3">Amino-acid biosynthesis; L-methionine biosynthesis via salvage pathway; L-methionine from S-methyl-5-thio-alpha-D-ribose 1-phosphate: step 1/6.</text>
</comment>
<keyword evidence="3" id="KW-0028">Amino-acid biosynthesis</keyword>
<dbReference type="EC" id="5.3.1.23" evidence="3"/>
<dbReference type="InterPro" id="IPR042529">
    <property type="entry name" value="IF_2B-like_C"/>
</dbReference>
<dbReference type="FunFam" id="1.20.120.420:FF:000003">
    <property type="entry name" value="Methylthioribose-1-phosphate isomerase"/>
    <property type="match status" value="1"/>
</dbReference>
<organism evidence="4 5">
    <name type="scientific">Zancudomyces culisetae</name>
    <name type="common">Gut fungus</name>
    <name type="synonym">Smittium culisetae</name>
    <dbReference type="NCBI Taxonomy" id="1213189"/>
    <lineage>
        <taxon>Eukaryota</taxon>
        <taxon>Fungi</taxon>
        <taxon>Fungi incertae sedis</taxon>
        <taxon>Zoopagomycota</taxon>
        <taxon>Kickxellomycotina</taxon>
        <taxon>Harpellomycetes</taxon>
        <taxon>Harpellales</taxon>
        <taxon>Legeriomycetaceae</taxon>
        <taxon>Zancudomyces</taxon>
    </lineage>
</organism>
<comment type="catalytic activity">
    <reaction evidence="3">
        <text>5-(methylsulfanyl)-alpha-D-ribose 1-phosphate = 5-(methylsulfanyl)-D-ribulose 1-phosphate</text>
        <dbReference type="Rhea" id="RHEA:19989"/>
        <dbReference type="ChEBI" id="CHEBI:58533"/>
        <dbReference type="ChEBI" id="CHEBI:58548"/>
        <dbReference type="EC" id="5.3.1.23"/>
    </reaction>
</comment>
<dbReference type="InterPro" id="IPR037171">
    <property type="entry name" value="NagB/RpiA_transferase-like"/>
</dbReference>
<dbReference type="NCBIfam" id="TIGR00512">
    <property type="entry name" value="salvage_mtnA"/>
    <property type="match status" value="1"/>
</dbReference>
<evidence type="ECO:0000313" key="4">
    <source>
        <dbReference type="EMBL" id="OMH85992.1"/>
    </source>
</evidence>
<dbReference type="GO" id="GO:0005634">
    <property type="term" value="C:nucleus"/>
    <property type="evidence" value="ECO:0007669"/>
    <property type="project" value="UniProtKB-SubCell"/>
</dbReference>
<comment type="subcellular location">
    <subcellularLocation>
        <location evidence="3">Cytoplasm</location>
    </subcellularLocation>
    <subcellularLocation>
        <location evidence="3">Nucleus</location>
    </subcellularLocation>
</comment>
<feature type="active site" description="Proton donor" evidence="3">
    <location>
        <position position="278"/>
    </location>
</feature>
<dbReference type="InterPro" id="IPR027363">
    <property type="entry name" value="M1Pi_N"/>
</dbReference>
<dbReference type="PANTHER" id="PTHR43475">
    <property type="entry name" value="METHYLTHIORIBOSE-1-PHOSPHATE ISOMERASE"/>
    <property type="match status" value="1"/>
</dbReference>
<comment type="similarity">
    <text evidence="3">Belongs to the eIF-2B alpha/beta/delta subunits family. MtnA subfamily.</text>
</comment>
<keyword evidence="5" id="KW-1185">Reference proteome</keyword>
<keyword evidence="3" id="KW-0963">Cytoplasm</keyword>
<dbReference type="Gene3D" id="3.40.50.10470">
    <property type="entry name" value="Translation initiation factor eif-2b, domain 2"/>
    <property type="match status" value="1"/>
</dbReference>
<dbReference type="InterPro" id="IPR011559">
    <property type="entry name" value="Initiation_fac_2B_a/b/d"/>
</dbReference>
<keyword evidence="3" id="KW-0539">Nucleus</keyword>
<reference evidence="5" key="1">
    <citation type="submission" date="2017-01" db="EMBL/GenBank/DDBJ databases">
        <authorList>
            <person name="Wang Y."/>
            <person name="White M."/>
            <person name="Kvist S."/>
            <person name="Moncalvo J.-M."/>
        </authorList>
    </citation>
    <scope>NUCLEOTIDE SEQUENCE [LARGE SCALE GENOMIC DNA]</scope>
    <source>
        <strain evidence="5">COL-18-3</strain>
    </source>
</reference>
<dbReference type="GO" id="GO:0005737">
    <property type="term" value="C:cytoplasm"/>
    <property type="evidence" value="ECO:0007669"/>
    <property type="project" value="UniProtKB-SubCell"/>
</dbReference>
<dbReference type="InterPro" id="IPR005251">
    <property type="entry name" value="IF-M1Pi"/>
</dbReference>
<protein>
    <recommendedName>
        <fullName evidence="3">Methylthioribose-1-phosphate isomerase</fullName>
        <shortName evidence="3">M1Pi</shortName>
        <shortName evidence="3">MTR-1-P isomerase</shortName>
        <ecNumber evidence="3">5.3.1.23</ecNumber>
    </recommendedName>
    <alternativeName>
        <fullName evidence="3">S-methyl-5-thioribose-1-phosphate isomerase</fullName>
    </alternativeName>
    <alternativeName>
        <fullName evidence="3">Translation initiation factor eIF-2B subunit alpha/beta/delta-like protein</fullName>
    </alternativeName>
</protein>
<dbReference type="GO" id="GO:0019509">
    <property type="term" value="P:L-methionine salvage from methylthioadenosine"/>
    <property type="evidence" value="ECO:0007669"/>
    <property type="project" value="UniProtKB-UniRule"/>
</dbReference>
<dbReference type="OrthoDB" id="2461at2759"/>
<dbReference type="Pfam" id="PF01008">
    <property type="entry name" value="IF-2B"/>
    <property type="match status" value="1"/>
</dbReference>
<gene>
    <name evidence="3" type="primary">MRI1</name>
    <name evidence="4" type="ORF">AX774_g456</name>
</gene>
<comment type="function">
    <text evidence="3">Catalyzes the interconversion of methylthioribose-1-phosphate (MTR-1-P) into methylthioribulose-1-phosphate (MTRu-1-P).</text>
</comment>
<dbReference type="HAMAP" id="MF_01678">
    <property type="entry name" value="Salvage_MtnA"/>
    <property type="match status" value="1"/>
</dbReference>
<evidence type="ECO:0000256" key="2">
    <source>
        <dbReference type="ARBA" id="ARBA00023235"/>
    </source>
</evidence>
<keyword evidence="1 3" id="KW-0486">Methionine biosynthesis</keyword>
<dbReference type="GO" id="GO:0046523">
    <property type="term" value="F:S-methyl-5-thioribose-1-phosphate isomerase activity"/>
    <property type="evidence" value="ECO:0007669"/>
    <property type="project" value="UniProtKB-UniRule"/>
</dbReference>
<evidence type="ECO:0000313" key="5">
    <source>
        <dbReference type="Proteomes" id="UP000188320"/>
    </source>
</evidence>
<proteinExistence type="inferred from homology"/>
<evidence type="ECO:0000256" key="1">
    <source>
        <dbReference type="ARBA" id="ARBA00023167"/>
    </source>
</evidence>
<dbReference type="AlphaFoldDB" id="A0A1R1PYF3"/>
<dbReference type="Proteomes" id="UP000188320">
    <property type="component" value="Unassembled WGS sequence"/>
</dbReference>
<dbReference type="FunFam" id="3.40.50.10470:FF:000006">
    <property type="entry name" value="Methylthioribose-1-phosphate isomerase"/>
    <property type="match status" value="1"/>
</dbReference>
<dbReference type="InterPro" id="IPR000649">
    <property type="entry name" value="IF-2B-related"/>
</dbReference>
<keyword evidence="2 3" id="KW-0413">Isomerase</keyword>
<dbReference type="EMBL" id="LSSK01000025">
    <property type="protein sequence ID" value="OMH85992.1"/>
    <property type="molecule type" value="Genomic_DNA"/>
</dbReference>
<dbReference type="SUPFAM" id="SSF100950">
    <property type="entry name" value="NagB/RpiA/CoA transferase-like"/>
    <property type="match status" value="1"/>
</dbReference>
<dbReference type="PANTHER" id="PTHR43475:SF1">
    <property type="entry name" value="METHYLTHIORIBOSE-1-PHOSPHATE ISOMERASE"/>
    <property type="match status" value="1"/>
</dbReference>
<evidence type="ECO:0000256" key="3">
    <source>
        <dbReference type="HAMAP-Rule" id="MF_03119"/>
    </source>
</evidence>